<dbReference type="EMBL" id="JAPFFM010000014">
    <property type="protein sequence ID" value="KAJ6716759.1"/>
    <property type="molecule type" value="Genomic_DNA"/>
</dbReference>
<dbReference type="Proteomes" id="UP001151752">
    <property type="component" value="Chromosome 9"/>
</dbReference>
<gene>
    <name evidence="1" type="ORF">OIU74_009315</name>
</gene>
<proteinExistence type="predicted"/>
<evidence type="ECO:0000313" key="1">
    <source>
        <dbReference type="EMBL" id="KAJ6716759.1"/>
    </source>
</evidence>
<sequence length="20" mass="2136">MYLMQGVCVVGVPLVSLEVV</sequence>
<protein>
    <submittedName>
        <fullName evidence="1">Uncharacterized protein</fullName>
    </submittedName>
</protein>
<comment type="caution">
    <text evidence="1">The sequence shown here is derived from an EMBL/GenBank/DDBJ whole genome shotgun (WGS) entry which is preliminary data.</text>
</comment>
<keyword evidence="2" id="KW-1185">Reference proteome</keyword>
<dbReference type="AlphaFoldDB" id="A0A9Q0Z0C5"/>
<evidence type="ECO:0000313" key="2">
    <source>
        <dbReference type="Proteomes" id="UP001151752"/>
    </source>
</evidence>
<accession>A0A9Q0Z0C5</accession>
<reference evidence="1" key="1">
    <citation type="submission" date="2022-11" db="EMBL/GenBank/DDBJ databases">
        <authorList>
            <person name="Hyden B.L."/>
            <person name="Feng K."/>
            <person name="Yates T."/>
            <person name="Jawdy S."/>
            <person name="Smart L.B."/>
            <person name="Muchero W."/>
        </authorList>
    </citation>
    <scope>NUCLEOTIDE SEQUENCE</scope>
    <source>
        <tissue evidence="1">Shoot tip</tissue>
    </source>
</reference>
<reference evidence="1" key="2">
    <citation type="journal article" date="2023" name="Int. J. Mol. Sci.">
        <title>De Novo Assembly and Annotation of 11 Diverse Shrub Willow (Salix) Genomes Reveals Novel Gene Organization in Sex-Linked Regions.</title>
        <authorList>
            <person name="Hyden B."/>
            <person name="Feng K."/>
            <person name="Yates T.B."/>
            <person name="Jawdy S."/>
            <person name="Cereghino C."/>
            <person name="Smart L.B."/>
            <person name="Muchero W."/>
        </authorList>
    </citation>
    <scope>NUCLEOTIDE SEQUENCE</scope>
    <source>
        <tissue evidence="1">Shoot tip</tissue>
    </source>
</reference>
<name>A0A9Q0Z0C5_9ROSI</name>
<organism evidence="1 2">
    <name type="scientific">Salix koriyanagi</name>
    <dbReference type="NCBI Taxonomy" id="2511006"/>
    <lineage>
        <taxon>Eukaryota</taxon>
        <taxon>Viridiplantae</taxon>
        <taxon>Streptophyta</taxon>
        <taxon>Embryophyta</taxon>
        <taxon>Tracheophyta</taxon>
        <taxon>Spermatophyta</taxon>
        <taxon>Magnoliopsida</taxon>
        <taxon>eudicotyledons</taxon>
        <taxon>Gunneridae</taxon>
        <taxon>Pentapetalae</taxon>
        <taxon>rosids</taxon>
        <taxon>fabids</taxon>
        <taxon>Malpighiales</taxon>
        <taxon>Salicaceae</taxon>
        <taxon>Saliceae</taxon>
        <taxon>Salix</taxon>
    </lineage>
</organism>